<feature type="region of interest" description="Disordered" evidence="1">
    <location>
        <begin position="254"/>
        <end position="330"/>
    </location>
</feature>
<evidence type="ECO:0000313" key="2">
    <source>
        <dbReference type="EMBL" id="CAL8112385.1"/>
    </source>
</evidence>
<feature type="compositionally biased region" description="Polar residues" evidence="1">
    <location>
        <begin position="223"/>
        <end position="232"/>
    </location>
</feature>
<feature type="compositionally biased region" description="Basic and acidic residues" evidence="1">
    <location>
        <begin position="62"/>
        <end position="75"/>
    </location>
</feature>
<feature type="compositionally biased region" description="Polar residues" evidence="1">
    <location>
        <begin position="46"/>
        <end position="61"/>
    </location>
</feature>
<reference evidence="2 3" key="1">
    <citation type="submission" date="2024-08" db="EMBL/GenBank/DDBJ databases">
        <authorList>
            <person name="Cucini C."/>
            <person name="Frati F."/>
        </authorList>
    </citation>
    <scope>NUCLEOTIDE SEQUENCE [LARGE SCALE GENOMIC DNA]</scope>
</reference>
<feature type="region of interest" description="Disordered" evidence="1">
    <location>
        <begin position="377"/>
        <end position="434"/>
    </location>
</feature>
<accession>A0ABP1QXW1</accession>
<proteinExistence type="predicted"/>
<evidence type="ECO:0000313" key="3">
    <source>
        <dbReference type="Proteomes" id="UP001642540"/>
    </source>
</evidence>
<organism evidence="2 3">
    <name type="scientific">Orchesella dallaii</name>
    <dbReference type="NCBI Taxonomy" id="48710"/>
    <lineage>
        <taxon>Eukaryota</taxon>
        <taxon>Metazoa</taxon>
        <taxon>Ecdysozoa</taxon>
        <taxon>Arthropoda</taxon>
        <taxon>Hexapoda</taxon>
        <taxon>Collembola</taxon>
        <taxon>Entomobryomorpha</taxon>
        <taxon>Entomobryoidea</taxon>
        <taxon>Orchesellidae</taxon>
        <taxon>Orchesellinae</taxon>
        <taxon>Orchesella</taxon>
    </lineage>
</organism>
<feature type="compositionally biased region" description="Polar residues" evidence="1">
    <location>
        <begin position="382"/>
        <end position="393"/>
    </location>
</feature>
<evidence type="ECO:0000256" key="1">
    <source>
        <dbReference type="SAM" id="MobiDB-lite"/>
    </source>
</evidence>
<name>A0ABP1QXW1_9HEXA</name>
<feature type="region of interest" description="Disordered" evidence="1">
    <location>
        <begin position="1"/>
        <end position="113"/>
    </location>
</feature>
<feature type="compositionally biased region" description="Polar residues" evidence="1">
    <location>
        <begin position="400"/>
        <end position="409"/>
    </location>
</feature>
<gene>
    <name evidence="2" type="ORF">ODALV1_LOCUS15624</name>
</gene>
<feature type="region of interest" description="Disordered" evidence="1">
    <location>
        <begin position="146"/>
        <end position="232"/>
    </location>
</feature>
<feature type="compositionally biased region" description="Polar residues" evidence="1">
    <location>
        <begin position="190"/>
        <end position="207"/>
    </location>
</feature>
<feature type="compositionally biased region" description="Basic residues" evidence="1">
    <location>
        <begin position="164"/>
        <end position="173"/>
    </location>
</feature>
<sequence length="594" mass="66011">MASSSKHFSTTPVSILKNRSAFSTSRDDGADGKLTGVLDEGAQGGDSMSTPQNTRKVSFNQEADHIKIFENDSSFHSDTSAGCTPNSSNYSRRSDSSPPEVINETLEDEDDLDMSLLLPEDRKGDGKTYVPAFVIDSPLLDIDTSQSIMGTSDEEPETCPSPEKRKKKMRKARSTTLPESNSRPLDFPLTQVNLNPNQQYQQRSFQKSRSRADLEPQPGPSRKANNGMSSSMNFPVKKPNPHAYRIFHGAEAGTSTKTSHSFGPFASTITPKRHRLKKPNEPDEKPIATSPPPIPAEVKTPETKKFPSPSPNPVVKTPHVLPDPASYTYQTPEQPIRIGINCDDPQPKRKIVSAINTPRNNISSMRRHHQQTLESIPENIPDESQSQNVSSPSPLDCTGSYENDSSMESGSDLAGQLEEDARSQSEEEIMEESTEIVENDLVSTLSDENESPQQDLSLADSSLGQNNININDNNNNIDLNDVNNNIDINAAPSTTCSNSQCAVEYLNAEIQRFIQSNSDHDDRSNRMYCFMKVLEIQLAKLPEVEFNTILDRYSTFFGETYINSIHCHRRMYTDAVGCRMRRMIYGSRYGLSVD</sequence>
<feature type="compositionally biased region" description="Low complexity" evidence="1">
    <location>
        <begin position="85"/>
        <end position="99"/>
    </location>
</feature>
<comment type="caution">
    <text evidence="2">The sequence shown here is derived from an EMBL/GenBank/DDBJ whole genome shotgun (WGS) entry which is preliminary data.</text>
</comment>
<keyword evidence="3" id="KW-1185">Reference proteome</keyword>
<protein>
    <submittedName>
        <fullName evidence="2">Uncharacterized protein</fullName>
    </submittedName>
</protein>
<dbReference type="Proteomes" id="UP001642540">
    <property type="component" value="Unassembled WGS sequence"/>
</dbReference>
<feature type="compositionally biased region" description="Polar residues" evidence="1">
    <location>
        <begin position="1"/>
        <end position="13"/>
    </location>
</feature>
<feature type="compositionally biased region" description="Polar residues" evidence="1">
    <location>
        <begin position="174"/>
        <end position="183"/>
    </location>
</feature>
<dbReference type="EMBL" id="CAXLJM020000048">
    <property type="protein sequence ID" value="CAL8112385.1"/>
    <property type="molecule type" value="Genomic_DNA"/>
</dbReference>